<keyword evidence="3" id="KW-1185">Reference proteome</keyword>
<organism evidence="2 3">
    <name type="scientific">Chromobacterium sphagni</name>
    <dbReference type="NCBI Taxonomy" id="1903179"/>
    <lineage>
        <taxon>Bacteria</taxon>
        <taxon>Pseudomonadati</taxon>
        <taxon>Pseudomonadota</taxon>
        <taxon>Betaproteobacteria</taxon>
        <taxon>Neisseriales</taxon>
        <taxon>Chromobacteriaceae</taxon>
        <taxon>Chromobacterium</taxon>
    </lineage>
</organism>
<keyword evidence="1" id="KW-0732">Signal</keyword>
<dbReference type="RefSeq" id="WP_071112840.1">
    <property type="nucleotide sequence ID" value="NZ_MKCT01000017.1"/>
</dbReference>
<evidence type="ECO:0000313" key="2">
    <source>
        <dbReference type="EMBL" id="OHX20420.1"/>
    </source>
</evidence>
<proteinExistence type="predicted"/>
<sequence>MKYLSFAVLAFSLSSPLMAAPKWDEVAIIKAVGVKVMKKKIEQDGTCKMTSYTFKSLPDMVLEFRCNRVNVAWDRFPEKGYEKKNQEAAQLAKLAASALSQGSGKEVDDAMSGQVMKERSLLSGLTVGGSCSSASCLLTYHPRAGKVQKQSSGHKP</sequence>
<comment type="caution">
    <text evidence="2">The sequence shown here is derived from an EMBL/GenBank/DDBJ whole genome shotgun (WGS) entry which is preliminary data.</text>
</comment>
<accession>A0ABX3CDN4</accession>
<evidence type="ECO:0000313" key="3">
    <source>
        <dbReference type="Proteomes" id="UP000180280"/>
    </source>
</evidence>
<dbReference type="EMBL" id="MKCT01000017">
    <property type="protein sequence ID" value="OHX20420.1"/>
    <property type="molecule type" value="Genomic_DNA"/>
</dbReference>
<dbReference type="Proteomes" id="UP000180280">
    <property type="component" value="Unassembled WGS sequence"/>
</dbReference>
<gene>
    <name evidence="2" type="ORF">BI344_08075</name>
</gene>
<feature type="chain" id="PRO_5047387030" evidence="1">
    <location>
        <begin position="20"/>
        <end position="156"/>
    </location>
</feature>
<feature type="signal peptide" evidence="1">
    <location>
        <begin position="1"/>
        <end position="19"/>
    </location>
</feature>
<reference evidence="2 3" key="1">
    <citation type="submission" date="2016-09" db="EMBL/GenBank/DDBJ databases">
        <title>Chromobacterium muskegensis sp. nov., an insecticidal bacterium isolated from Sphagnum bogs.</title>
        <authorList>
            <person name="Sparks M.E."/>
            <person name="Blackburn M.B."/>
            <person name="Gundersen-Rindal D.E."/>
            <person name="Mitchell A."/>
            <person name="Farrar R."/>
            <person name="Kuhar D."/>
        </authorList>
    </citation>
    <scope>NUCLEOTIDE SEQUENCE [LARGE SCALE GENOMIC DNA]</scope>
    <source>
        <strain evidence="2 3">14B-1</strain>
    </source>
</reference>
<evidence type="ECO:0000256" key="1">
    <source>
        <dbReference type="SAM" id="SignalP"/>
    </source>
</evidence>
<name>A0ABX3CDN4_9NEIS</name>
<protein>
    <submittedName>
        <fullName evidence="2">Uncharacterized protein</fullName>
    </submittedName>
</protein>